<keyword evidence="2" id="KW-0813">Transport</keyword>
<evidence type="ECO:0000256" key="4">
    <source>
        <dbReference type="ARBA" id="ARBA00022989"/>
    </source>
</evidence>
<gene>
    <name evidence="7" type="ORF">METZ01_LOCUS247372</name>
</gene>
<keyword evidence="5 6" id="KW-0472">Membrane</keyword>
<protein>
    <submittedName>
        <fullName evidence="7">Uncharacterized protein</fullName>
    </submittedName>
</protein>
<dbReference type="GO" id="GO:0005315">
    <property type="term" value="F:phosphate transmembrane transporter activity"/>
    <property type="evidence" value="ECO:0007669"/>
    <property type="project" value="InterPro"/>
</dbReference>
<sequence length="124" mass="12970">MYTRFARFLAPLILAMIAQELSAQFLNGGMARVPQATRTLAALGLAYGLMSVLSAPLHQSRQLGLAMIDSMAQLRTGAGVIFVSGAALSLATMALGGDGPGRWLAEDLHEIDASLADQAQTALL</sequence>
<feature type="non-terminal residue" evidence="7">
    <location>
        <position position="124"/>
    </location>
</feature>
<evidence type="ECO:0000313" key="7">
    <source>
        <dbReference type="EMBL" id="SVB94518.1"/>
    </source>
</evidence>
<comment type="subcellular location">
    <subcellularLocation>
        <location evidence="1">Membrane</location>
        <topology evidence="1">Multi-pass membrane protein</topology>
    </subcellularLocation>
</comment>
<reference evidence="7" key="1">
    <citation type="submission" date="2018-05" db="EMBL/GenBank/DDBJ databases">
        <authorList>
            <person name="Lanie J.A."/>
            <person name="Ng W.-L."/>
            <person name="Kazmierczak K.M."/>
            <person name="Andrzejewski T.M."/>
            <person name="Davidsen T.M."/>
            <person name="Wayne K.J."/>
            <person name="Tettelin H."/>
            <person name="Glass J.I."/>
            <person name="Rusch D."/>
            <person name="Podicherti R."/>
            <person name="Tsui H.-C.T."/>
            <person name="Winkler M.E."/>
        </authorList>
    </citation>
    <scope>NUCLEOTIDE SEQUENCE</scope>
</reference>
<feature type="transmembrane region" description="Helical" evidence="6">
    <location>
        <begin position="78"/>
        <end position="97"/>
    </location>
</feature>
<dbReference type="GO" id="GO:0035435">
    <property type="term" value="P:phosphate ion transmembrane transport"/>
    <property type="evidence" value="ECO:0007669"/>
    <property type="project" value="InterPro"/>
</dbReference>
<name>A0A382I4Q0_9ZZZZ</name>
<dbReference type="AlphaFoldDB" id="A0A382I4Q0"/>
<accession>A0A382I4Q0</accession>
<keyword evidence="4 6" id="KW-1133">Transmembrane helix</keyword>
<dbReference type="GO" id="GO:0005886">
    <property type="term" value="C:plasma membrane"/>
    <property type="evidence" value="ECO:0007669"/>
    <property type="project" value="TreeGrafter"/>
</dbReference>
<evidence type="ECO:0000256" key="5">
    <source>
        <dbReference type="ARBA" id="ARBA00023136"/>
    </source>
</evidence>
<organism evidence="7">
    <name type="scientific">marine metagenome</name>
    <dbReference type="NCBI Taxonomy" id="408172"/>
    <lineage>
        <taxon>unclassified sequences</taxon>
        <taxon>metagenomes</taxon>
        <taxon>ecological metagenomes</taxon>
    </lineage>
</organism>
<dbReference type="PANTHER" id="PTHR28384">
    <property type="entry name" value="PROGRESSIVE ANKYLOSIS PROTEIN HOMOLOG"/>
    <property type="match status" value="1"/>
</dbReference>
<feature type="transmembrane region" description="Helical" evidence="6">
    <location>
        <begin position="39"/>
        <end position="57"/>
    </location>
</feature>
<evidence type="ECO:0000256" key="6">
    <source>
        <dbReference type="SAM" id="Phobius"/>
    </source>
</evidence>
<dbReference type="PANTHER" id="PTHR28384:SF1">
    <property type="entry name" value="PROGRESSIVE ANKYLOSIS PROTEIN HOMOLOG"/>
    <property type="match status" value="1"/>
</dbReference>
<dbReference type="Pfam" id="PF07260">
    <property type="entry name" value="ANKH"/>
    <property type="match status" value="1"/>
</dbReference>
<dbReference type="InterPro" id="IPR009887">
    <property type="entry name" value="ANKH"/>
</dbReference>
<dbReference type="GO" id="GO:0030504">
    <property type="term" value="F:inorganic diphosphate transmembrane transporter activity"/>
    <property type="evidence" value="ECO:0007669"/>
    <property type="project" value="TreeGrafter"/>
</dbReference>
<evidence type="ECO:0000256" key="3">
    <source>
        <dbReference type="ARBA" id="ARBA00022692"/>
    </source>
</evidence>
<evidence type="ECO:0000256" key="2">
    <source>
        <dbReference type="ARBA" id="ARBA00022448"/>
    </source>
</evidence>
<keyword evidence="3 6" id="KW-0812">Transmembrane</keyword>
<evidence type="ECO:0000256" key="1">
    <source>
        <dbReference type="ARBA" id="ARBA00004141"/>
    </source>
</evidence>
<proteinExistence type="predicted"/>
<dbReference type="EMBL" id="UINC01065159">
    <property type="protein sequence ID" value="SVB94518.1"/>
    <property type="molecule type" value="Genomic_DNA"/>
</dbReference>